<dbReference type="STRING" id="3075.A0A087SNS9"/>
<dbReference type="Proteomes" id="UP000028924">
    <property type="component" value="Unassembled WGS sequence"/>
</dbReference>
<dbReference type="NCBIfam" id="TIGR01147">
    <property type="entry name" value="V_ATP_synt_G"/>
    <property type="match status" value="1"/>
</dbReference>
<evidence type="ECO:0000313" key="10">
    <source>
        <dbReference type="EMBL" id="RMZ54212.1"/>
    </source>
</evidence>
<evidence type="ECO:0000256" key="4">
    <source>
        <dbReference type="ARBA" id="ARBA00022781"/>
    </source>
</evidence>
<reference evidence="10" key="4">
    <citation type="submission" date="2018-10" db="EMBL/GenBank/DDBJ databases">
        <authorList>
            <person name="Hovde B."/>
            <person name="Zhang X."/>
        </authorList>
    </citation>
    <scope>NUCLEOTIDE SEQUENCE [LARGE SCALE GENOMIC DNA]</scope>
    <source>
        <strain evidence="10">UTEX 25</strain>
    </source>
</reference>
<keyword evidence="5 6" id="KW-0406">Ion transport</keyword>
<dbReference type="InterPro" id="IPR005124">
    <property type="entry name" value="V-ATPase_G"/>
</dbReference>
<feature type="compositionally biased region" description="Basic and acidic residues" evidence="7">
    <location>
        <begin position="31"/>
        <end position="63"/>
    </location>
</feature>
<dbReference type="GO" id="GO:0046961">
    <property type="term" value="F:proton-transporting ATPase activity, rotational mechanism"/>
    <property type="evidence" value="ECO:0007669"/>
    <property type="project" value="InterPro"/>
</dbReference>
<evidence type="ECO:0000256" key="7">
    <source>
        <dbReference type="SAM" id="MobiDB-lite"/>
    </source>
</evidence>
<reference evidence="9 11" key="1">
    <citation type="journal article" date="2014" name="BMC Genomics">
        <title>Oil accumulation mechanisms of the oleaginous microalga Chlorella protothecoides revealed through its genome, transcriptomes, and proteomes.</title>
        <authorList>
            <person name="Gao C."/>
            <person name="Wang Y."/>
            <person name="Shen Y."/>
            <person name="Yan D."/>
            <person name="He X."/>
            <person name="Dai J."/>
            <person name="Wu Q."/>
        </authorList>
    </citation>
    <scope>NUCLEOTIDE SEQUENCE [LARGE SCALE GENOMIC DNA]</scope>
    <source>
        <strain evidence="9 11">0710</strain>
    </source>
</reference>
<evidence type="ECO:0000313" key="12">
    <source>
        <dbReference type="Proteomes" id="UP000279271"/>
    </source>
</evidence>
<proteinExistence type="inferred from homology"/>
<comment type="function">
    <text evidence="1">Catalytic subunit of the peripheral V1 complex of vacuolar ATPase (V-ATPase). V-ATPase is responsible for acidifying a variety of intracellular compartments in eukaryotic cells.</text>
</comment>
<dbReference type="OrthoDB" id="250802at2759"/>
<dbReference type="RefSeq" id="XP_011400350.1">
    <property type="nucleotide sequence ID" value="XM_011402048.1"/>
</dbReference>
<dbReference type="GeneID" id="23612551"/>
<evidence type="ECO:0000313" key="8">
    <source>
        <dbReference type="EMBL" id="JAT76204.1"/>
    </source>
</evidence>
<keyword evidence="4 6" id="KW-0375">Hydrogen ion transport</keyword>
<comment type="function">
    <text evidence="6">Subunit of the V1 complex of vacuolar(H+)-ATPase (V-ATPase), a multisubunit enzyme composed of a peripheral complex (V1) that hydrolyzes ATP and a membrane integral complex (V0) that translocates protons. V-ATPase is responsible for acidifying and maintaining the pH of intracellular compartments and in some cell types, is targeted to the plasma membrane, where it is responsible for acidifying the extracellular environment.</text>
</comment>
<dbReference type="EMBL" id="QOKY01000183">
    <property type="protein sequence ID" value="RMZ54212.1"/>
    <property type="molecule type" value="Genomic_DNA"/>
</dbReference>
<reference evidence="10" key="5">
    <citation type="submission" date="2018-11" db="EMBL/GenBank/DDBJ databases">
        <title>Characterization of plant carbon substrate utilization by Auxenochlorella protothecoides.</title>
        <authorList>
            <person name="Vogler B.W."/>
            <person name="Starkenburg S.R."/>
            <person name="Sudasinghe N."/>
            <person name="Schambach J.Y."/>
            <person name="Rollin J.A."/>
            <person name="Pattathil S."/>
            <person name="Barry A.N."/>
        </authorList>
    </citation>
    <scope>NUCLEOTIDE SEQUENCE [LARGE SCALE GENOMIC DNA]</scope>
    <source>
        <strain evidence="10">UTEX 25</strain>
    </source>
</reference>
<organism evidence="9 11">
    <name type="scientific">Auxenochlorella protothecoides</name>
    <name type="common">Green microalga</name>
    <name type="synonym">Chlorella protothecoides</name>
    <dbReference type="NCBI Taxonomy" id="3075"/>
    <lineage>
        <taxon>Eukaryota</taxon>
        <taxon>Viridiplantae</taxon>
        <taxon>Chlorophyta</taxon>
        <taxon>core chlorophytes</taxon>
        <taxon>Trebouxiophyceae</taxon>
        <taxon>Chlorellales</taxon>
        <taxon>Chlorellaceae</taxon>
        <taxon>Auxenochlorella</taxon>
    </lineage>
</organism>
<dbReference type="PANTHER" id="PTHR12713">
    <property type="entry name" value="VACUOLAR ATP SYNTHASE SUBUNIT G"/>
    <property type="match status" value="1"/>
</dbReference>
<evidence type="ECO:0000256" key="5">
    <source>
        <dbReference type="ARBA" id="ARBA00023065"/>
    </source>
</evidence>
<dbReference type="eggNOG" id="KOG1772">
    <property type="taxonomic scope" value="Eukaryota"/>
</dbReference>
<reference evidence="8" key="2">
    <citation type="submission" date="2015-08" db="EMBL/GenBank/DDBJ databases">
        <authorList>
            <person name="Babu N.S."/>
            <person name="Beckwith C.J."/>
            <person name="Beseler K.G."/>
            <person name="Brison A."/>
            <person name="Carone J.V."/>
            <person name="Caskin T.P."/>
            <person name="Diamond M."/>
            <person name="Durham M.E."/>
            <person name="Foxe J.M."/>
            <person name="Go M."/>
            <person name="Henderson B.A."/>
            <person name="Jones I.B."/>
            <person name="McGettigan J.A."/>
            <person name="Micheletti S.J."/>
            <person name="Nasrallah M.E."/>
            <person name="Ortiz D."/>
            <person name="Piller C.R."/>
            <person name="Privatt S.R."/>
            <person name="Schneider S.L."/>
            <person name="Sharp S."/>
            <person name="Smith T.C."/>
            <person name="Stanton J.D."/>
            <person name="Ullery H.E."/>
            <person name="Wilson R.J."/>
            <person name="Serrano M.G."/>
            <person name="Buck G."/>
            <person name="Lee V."/>
            <person name="Wang Y."/>
            <person name="Carvalho R."/>
            <person name="Voegtly L."/>
            <person name="Shi R."/>
            <person name="Duckworth R."/>
            <person name="Johnson A."/>
            <person name="Loviza R."/>
            <person name="Walstead R."/>
            <person name="Shah Z."/>
            <person name="Kiflezghi M."/>
            <person name="Wade K."/>
            <person name="Ball S.L."/>
            <person name="Bradley K.W."/>
            <person name="Asai D.J."/>
            <person name="Bowman C.A."/>
            <person name="Russell D.A."/>
            <person name="Pope W.H."/>
            <person name="Jacobs-Sera D."/>
            <person name="Hendrix R.W."/>
            <person name="Hatfull G.F."/>
        </authorList>
    </citation>
    <scope>NUCLEOTIDE SEQUENCE</scope>
</reference>
<name>A0A087SNS9_AUXPR</name>
<evidence type="ECO:0000313" key="9">
    <source>
        <dbReference type="EMBL" id="KFM27383.1"/>
    </source>
</evidence>
<reference evidence="12" key="3">
    <citation type="journal article" date="2018" name="Algal Res.">
        <title>Characterization of plant carbon substrate utilization by Auxenochlorella protothecoides.</title>
        <authorList>
            <person name="Vogler B.W."/>
            <person name="Starkenburg S.R."/>
            <person name="Sudasinghe N."/>
            <person name="Schambach J.Y."/>
            <person name="Rollin J.A."/>
            <person name="Pattathil S."/>
            <person name="Barry A.N."/>
        </authorList>
    </citation>
    <scope>NUCLEOTIDE SEQUENCE [LARGE SCALE GENOMIC DNA]</scope>
    <source>
        <strain evidence="12">UTEX 25</strain>
    </source>
</reference>
<dbReference type="Proteomes" id="UP000279271">
    <property type="component" value="Unassembled WGS sequence"/>
</dbReference>
<evidence type="ECO:0000256" key="6">
    <source>
        <dbReference type="RuleBase" id="RU364019"/>
    </source>
</evidence>
<dbReference type="GO" id="GO:0000221">
    <property type="term" value="C:vacuolar proton-transporting V-type ATPase, V1 domain"/>
    <property type="evidence" value="ECO:0007669"/>
    <property type="project" value="TreeGrafter"/>
</dbReference>
<dbReference type="Gene3D" id="1.20.5.2950">
    <property type="match status" value="1"/>
</dbReference>
<evidence type="ECO:0000313" key="11">
    <source>
        <dbReference type="Proteomes" id="UP000028924"/>
    </source>
</evidence>
<accession>A0A087SNS9</accession>
<dbReference type="Pfam" id="PF03179">
    <property type="entry name" value="V-ATPase_G"/>
    <property type="match status" value="1"/>
</dbReference>
<feature type="region of interest" description="Disordered" evidence="7">
    <location>
        <begin position="31"/>
        <end position="76"/>
    </location>
</feature>
<comment type="similarity">
    <text evidence="2 6">Belongs to the V-ATPase G subunit family.</text>
</comment>
<dbReference type="FunFam" id="1.20.5.620:FF:000004">
    <property type="entry name" value="V-type proton ATPase subunit G"/>
    <property type="match status" value="1"/>
</dbReference>
<dbReference type="GO" id="GO:0016887">
    <property type="term" value="F:ATP hydrolysis activity"/>
    <property type="evidence" value="ECO:0007669"/>
    <property type="project" value="TreeGrafter"/>
</dbReference>
<gene>
    <name evidence="10" type="ORF">APUTEX25_005368</name>
    <name evidence="9" type="ORF">F751_1160</name>
    <name evidence="8" type="ORF">g.6043</name>
</gene>
<dbReference type="PANTHER" id="PTHR12713:SF11">
    <property type="entry name" value="V-TYPE PROTON ATPASE SUBUNIT G"/>
    <property type="match status" value="1"/>
</dbReference>
<protein>
    <recommendedName>
        <fullName evidence="6">V-type proton ATPase subunit G</fullName>
    </recommendedName>
</protein>
<evidence type="ECO:0000256" key="1">
    <source>
        <dbReference type="ARBA" id="ARBA00003847"/>
    </source>
</evidence>
<keyword evidence="11" id="KW-1185">Reference proteome</keyword>
<dbReference type="KEGG" id="apro:F751_1160"/>
<dbReference type="EMBL" id="GDKF01002418">
    <property type="protein sequence ID" value="JAT76204.1"/>
    <property type="molecule type" value="Transcribed_RNA"/>
</dbReference>
<dbReference type="AlphaFoldDB" id="A0A087SNS9"/>
<dbReference type="EMBL" id="KL662146">
    <property type="protein sequence ID" value="KFM27383.1"/>
    <property type="molecule type" value="Genomic_DNA"/>
</dbReference>
<evidence type="ECO:0000256" key="2">
    <source>
        <dbReference type="ARBA" id="ARBA00010066"/>
    </source>
</evidence>
<comment type="subunit">
    <text evidence="6">V-ATPase is a heteromultimeric enzyme made up of two complexes: the ATP-hydrolytic V1 complex and the proton translocation V0 complex.</text>
</comment>
<keyword evidence="3 6" id="KW-0813">Transport</keyword>
<evidence type="ECO:0000256" key="3">
    <source>
        <dbReference type="ARBA" id="ARBA00022448"/>
    </source>
</evidence>
<sequence length="108" mass="12224">MEVPAGQDGIQRLLASEKEAQSVVAKARKARTDRLKQAKDEADREVQAYKAQREEDFKRRQTDDSSASEESARNLIEEAEATVRSVQQSIQDKKEDVLKLLLKHVTTV</sequence>
<dbReference type="FunFam" id="1.20.5.2950:FF:000001">
    <property type="entry name" value="V-type proton ATPase subunit G"/>
    <property type="match status" value="1"/>
</dbReference>